<reference evidence="9" key="1">
    <citation type="submission" date="2021-04" db="EMBL/GenBank/DDBJ databases">
        <title>Genome based classification of Actinospica acidithermotolerans sp. nov., an actinobacterium isolated from an Indonesian hot spring.</title>
        <authorList>
            <person name="Kusuma A.B."/>
            <person name="Putra K.E."/>
            <person name="Nafisah S."/>
            <person name="Loh J."/>
            <person name="Nouioui I."/>
            <person name="Goodfellow M."/>
        </authorList>
    </citation>
    <scope>NUCLEOTIDE SEQUENCE</scope>
    <source>
        <strain evidence="9">CSCA 57</strain>
    </source>
</reference>
<dbReference type="PANTHER" id="PTHR43133">
    <property type="entry name" value="RNA POLYMERASE ECF-TYPE SIGMA FACTO"/>
    <property type="match status" value="1"/>
</dbReference>
<dbReference type="SUPFAM" id="SSF88659">
    <property type="entry name" value="Sigma3 and sigma4 domains of RNA polymerase sigma factors"/>
    <property type="match status" value="1"/>
</dbReference>
<evidence type="ECO:0000256" key="5">
    <source>
        <dbReference type="ARBA" id="ARBA00023163"/>
    </source>
</evidence>
<dbReference type="InterPro" id="IPR013324">
    <property type="entry name" value="RNA_pol_sigma_r3/r4-like"/>
</dbReference>
<dbReference type="InterPro" id="IPR007627">
    <property type="entry name" value="RNA_pol_sigma70_r2"/>
</dbReference>
<organism evidence="9 10">
    <name type="scientific">Actinospica durhamensis</name>
    <dbReference type="NCBI Taxonomy" id="1508375"/>
    <lineage>
        <taxon>Bacteria</taxon>
        <taxon>Bacillati</taxon>
        <taxon>Actinomycetota</taxon>
        <taxon>Actinomycetes</taxon>
        <taxon>Catenulisporales</taxon>
        <taxon>Actinospicaceae</taxon>
        <taxon>Actinospica</taxon>
    </lineage>
</organism>
<dbReference type="GO" id="GO:0003677">
    <property type="term" value="F:DNA binding"/>
    <property type="evidence" value="ECO:0007669"/>
    <property type="project" value="UniProtKB-KW"/>
</dbReference>
<dbReference type="NCBIfam" id="TIGR02937">
    <property type="entry name" value="sigma70-ECF"/>
    <property type="match status" value="1"/>
</dbReference>
<dbReference type="Gene3D" id="1.10.1740.10">
    <property type="match status" value="1"/>
</dbReference>
<feature type="compositionally biased region" description="Basic and acidic residues" evidence="6">
    <location>
        <begin position="7"/>
        <end position="16"/>
    </location>
</feature>
<evidence type="ECO:0000313" key="9">
    <source>
        <dbReference type="EMBL" id="MBR7838811.1"/>
    </source>
</evidence>
<dbReference type="GO" id="GO:0016987">
    <property type="term" value="F:sigma factor activity"/>
    <property type="evidence" value="ECO:0007669"/>
    <property type="project" value="UniProtKB-KW"/>
</dbReference>
<dbReference type="InterPro" id="IPR014284">
    <property type="entry name" value="RNA_pol_sigma-70_dom"/>
</dbReference>
<dbReference type="PANTHER" id="PTHR43133:SF8">
    <property type="entry name" value="RNA POLYMERASE SIGMA FACTOR HI_1459-RELATED"/>
    <property type="match status" value="1"/>
</dbReference>
<sequence length="511" mass="52592">MSGGRTRAMDPHHSYTDPDTDLEPPDRELIDRVRGGDLEAFDPLYRRHRTSALRHARYWTRSEAAAEDLSAESFTRVLYAIRNGNGPSEAFRPYLLTAMRNVARDWAEGERRTLLLPDLVDLAPAQQDQDPVIAALERSLAGLAFMSLPERWQTVLWQMEVEREGPTQLAPQLGIDAAAVSALAYRAREGLKQAYLQAHITEIGSPSCRPFAERLGTHTRGKLRGREAAKVRGHLKHCSECVGLYAMLKHVNGNLPVIVAPAVVGAVAAAKSAALWTGGSAAVGAAGGGAHAGIVAKLAVKARSATPRQQVLAAGTTVAVVVAAVAYALSGSPPQPQPAAKPASQPPSAAPAHVPAPPSPSPSPAPTHALPTPVAAASTPPPAPAPRPYTTAPPPPSPTPTPTPSPTQRVSCPNLVPGIDLNAGGLHLTVDPTGLGAAVDLGLPRLSVDAGAPRTAVCATEGPPRPFPVAPTLASPDGDTDQSPGAGPDTSAPPSPGVSPGVGPGASPAAG</sequence>
<feature type="compositionally biased region" description="Pro residues" evidence="6">
    <location>
        <begin position="379"/>
        <end position="405"/>
    </location>
</feature>
<feature type="domain" description="RNA polymerase sigma-70 region 2" evidence="7">
    <location>
        <begin position="44"/>
        <end position="112"/>
    </location>
</feature>
<proteinExistence type="inferred from homology"/>
<feature type="compositionally biased region" description="Low complexity" evidence="6">
    <location>
        <begin position="498"/>
        <end position="511"/>
    </location>
</feature>
<keyword evidence="10" id="KW-1185">Reference proteome</keyword>
<evidence type="ECO:0000256" key="3">
    <source>
        <dbReference type="ARBA" id="ARBA00023082"/>
    </source>
</evidence>
<evidence type="ECO:0000259" key="8">
    <source>
        <dbReference type="Pfam" id="PF13490"/>
    </source>
</evidence>
<dbReference type="PRINTS" id="PR01217">
    <property type="entry name" value="PRICHEXTENSN"/>
</dbReference>
<protein>
    <submittedName>
        <fullName evidence="9">Sigma-70 family RNA polymerase sigma factor</fullName>
    </submittedName>
</protein>
<accession>A0A941IW94</accession>
<keyword evidence="3" id="KW-0731">Sigma factor</keyword>
<dbReference type="Proteomes" id="UP000675781">
    <property type="component" value="Unassembled WGS sequence"/>
</dbReference>
<feature type="region of interest" description="Disordered" evidence="6">
    <location>
        <begin position="332"/>
        <end position="416"/>
    </location>
</feature>
<dbReference type="Pfam" id="PF13490">
    <property type="entry name" value="zf-HC2"/>
    <property type="match status" value="1"/>
</dbReference>
<gene>
    <name evidence="9" type="ORF">KDL01_36425</name>
</gene>
<dbReference type="AlphaFoldDB" id="A0A941IW94"/>
<dbReference type="SUPFAM" id="SSF88946">
    <property type="entry name" value="Sigma2 domain of RNA polymerase sigma factors"/>
    <property type="match status" value="1"/>
</dbReference>
<name>A0A941IW94_9ACTN</name>
<feature type="compositionally biased region" description="Low complexity" evidence="6">
    <location>
        <begin position="366"/>
        <end position="378"/>
    </location>
</feature>
<dbReference type="InterPro" id="IPR039425">
    <property type="entry name" value="RNA_pol_sigma-70-like"/>
</dbReference>
<dbReference type="GO" id="GO:0006352">
    <property type="term" value="P:DNA-templated transcription initiation"/>
    <property type="evidence" value="ECO:0007669"/>
    <property type="project" value="InterPro"/>
</dbReference>
<feature type="domain" description="Putative zinc-finger" evidence="8">
    <location>
        <begin position="208"/>
        <end position="241"/>
    </location>
</feature>
<evidence type="ECO:0000256" key="2">
    <source>
        <dbReference type="ARBA" id="ARBA00023015"/>
    </source>
</evidence>
<evidence type="ECO:0000259" key="7">
    <source>
        <dbReference type="Pfam" id="PF04542"/>
    </source>
</evidence>
<dbReference type="InterPro" id="IPR013325">
    <property type="entry name" value="RNA_pol_sigma_r2"/>
</dbReference>
<evidence type="ECO:0000256" key="6">
    <source>
        <dbReference type="SAM" id="MobiDB-lite"/>
    </source>
</evidence>
<feature type="region of interest" description="Disordered" evidence="6">
    <location>
        <begin position="1"/>
        <end position="26"/>
    </location>
</feature>
<keyword evidence="4" id="KW-0238">DNA-binding</keyword>
<dbReference type="RefSeq" id="WP_212533261.1">
    <property type="nucleotide sequence ID" value="NZ_JAGSOG010000333.1"/>
</dbReference>
<dbReference type="Pfam" id="PF04542">
    <property type="entry name" value="Sigma70_r2"/>
    <property type="match status" value="1"/>
</dbReference>
<feature type="compositionally biased region" description="Pro residues" evidence="6">
    <location>
        <begin position="333"/>
        <end position="365"/>
    </location>
</feature>
<evidence type="ECO:0000256" key="4">
    <source>
        <dbReference type="ARBA" id="ARBA00023125"/>
    </source>
</evidence>
<feature type="region of interest" description="Disordered" evidence="6">
    <location>
        <begin position="456"/>
        <end position="511"/>
    </location>
</feature>
<evidence type="ECO:0000313" key="10">
    <source>
        <dbReference type="Proteomes" id="UP000675781"/>
    </source>
</evidence>
<evidence type="ECO:0000256" key="1">
    <source>
        <dbReference type="ARBA" id="ARBA00010641"/>
    </source>
</evidence>
<keyword evidence="2" id="KW-0805">Transcription regulation</keyword>
<comment type="caution">
    <text evidence="9">The sequence shown here is derived from an EMBL/GenBank/DDBJ whole genome shotgun (WGS) entry which is preliminary data.</text>
</comment>
<keyword evidence="5" id="KW-0804">Transcription</keyword>
<dbReference type="EMBL" id="JAGSOG010000333">
    <property type="protein sequence ID" value="MBR7838811.1"/>
    <property type="molecule type" value="Genomic_DNA"/>
</dbReference>
<comment type="similarity">
    <text evidence="1">Belongs to the sigma-70 factor family. ECF subfamily.</text>
</comment>
<dbReference type="InterPro" id="IPR027383">
    <property type="entry name" value="Znf_put"/>
</dbReference>